<evidence type="ECO:0000256" key="3">
    <source>
        <dbReference type="ARBA" id="ARBA00012438"/>
    </source>
</evidence>
<evidence type="ECO:0000256" key="1">
    <source>
        <dbReference type="ARBA" id="ARBA00000085"/>
    </source>
</evidence>
<dbReference type="FunFam" id="3.30.565.10:FF:000006">
    <property type="entry name" value="Sensor histidine kinase WalK"/>
    <property type="match status" value="1"/>
</dbReference>
<evidence type="ECO:0000256" key="5">
    <source>
        <dbReference type="ARBA" id="ARBA00022679"/>
    </source>
</evidence>
<feature type="transmembrane region" description="Helical" evidence="8">
    <location>
        <begin position="67"/>
        <end position="87"/>
    </location>
</feature>
<feature type="transmembrane region" description="Helical" evidence="8">
    <location>
        <begin position="205"/>
        <end position="223"/>
    </location>
</feature>
<feature type="transmembrane region" description="Helical" evidence="8">
    <location>
        <begin position="125"/>
        <end position="145"/>
    </location>
</feature>
<comment type="caution">
    <text evidence="10">The sequence shown here is derived from an EMBL/GenBank/DDBJ whole genome shotgun (WGS) entry which is preliminary data.</text>
</comment>
<dbReference type="AlphaFoldDB" id="A0A3E2VAS4"/>
<dbReference type="InterPro" id="IPR003594">
    <property type="entry name" value="HATPase_dom"/>
</dbReference>
<feature type="domain" description="Histidine kinase" evidence="9">
    <location>
        <begin position="300"/>
        <end position="511"/>
    </location>
</feature>
<dbReference type="GO" id="GO:0009927">
    <property type="term" value="F:histidine phosphotransfer kinase activity"/>
    <property type="evidence" value="ECO:0007669"/>
    <property type="project" value="TreeGrafter"/>
</dbReference>
<keyword evidence="8" id="KW-1133">Transmembrane helix</keyword>
<dbReference type="SUPFAM" id="SSF55874">
    <property type="entry name" value="ATPase domain of HSP90 chaperone/DNA topoisomerase II/histidine kinase"/>
    <property type="match status" value="1"/>
</dbReference>
<dbReference type="InterPro" id="IPR036097">
    <property type="entry name" value="HisK_dim/P_sf"/>
</dbReference>
<dbReference type="InterPro" id="IPR036890">
    <property type="entry name" value="HATPase_C_sf"/>
</dbReference>
<comment type="subcellular location">
    <subcellularLocation>
        <location evidence="2">Membrane</location>
    </subcellularLocation>
</comment>
<dbReference type="PROSITE" id="PS50109">
    <property type="entry name" value="HIS_KIN"/>
    <property type="match status" value="1"/>
</dbReference>
<comment type="catalytic activity">
    <reaction evidence="1">
        <text>ATP + protein L-histidine = ADP + protein N-phospho-L-histidine.</text>
        <dbReference type="EC" id="2.7.13.3"/>
    </reaction>
</comment>
<accession>A0A3E2VAS4</accession>
<dbReference type="PANTHER" id="PTHR43047:SF72">
    <property type="entry name" value="OSMOSENSING HISTIDINE PROTEIN KINASE SLN1"/>
    <property type="match status" value="1"/>
</dbReference>
<evidence type="ECO:0000256" key="4">
    <source>
        <dbReference type="ARBA" id="ARBA00022553"/>
    </source>
</evidence>
<dbReference type="EMBL" id="QVEZ01000001">
    <property type="protein sequence ID" value="RGC07648.1"/>
    <property type="molecule type" value="Genomic_DNA"/>
</dbReference>
<dbReference type="GO" id="GO:0000155">
    <property type="term" value="F:phosphorelay sensor kinase activity"/>
    <property type="evidence" value="ECO:0007669"/>
    <property type="project" value="InterPro"/>
</dbReference>
<keyword evidence="6 10" id="KW-0418">Kinase</keyword>
<name>A0A3E2VAS4_9FIRM</name>
<dbReference type="InterPro" id="IPR005467">
    <property type="entry name" value="His_kinase_dom"/>
</dbReference>
<dbReference type="InterPro" id="IPR004358">
    <property type="entry name" value="Sig_transdc_His_kin-like_C"/>
</dbReference>
<dbReference type="InterPro" id="IPR003661">
    <property type="entry name" value="HisK_dim/P_dom"/>
</dbReference>
<evidence type="ECO:0000313" key="10">
    <source>
        <dbReference type="EMBL" id="RGC07648.1"/>
    </source>
</evidence>
<evidence type="ECO:0000313" key="11">
    <source>
        <dbReference type="Proteomes" id="UP000261079"/>
    </source>
</evidence>
<dbReference type="SUPFAM" id="SSF47384">
    <property type="entry name" value="Homodimeric domain of signal transducing histidine kinase"/>
    <property type="match status" value="1"/>
</dbReference>
<evidence type="ECO:0000256" key="2">
    <source>
        <dbReference type="ARBA" id="ARBA00004370"/>
    </source>
</evidence>
<proteinExistence type="predicted"/>
<dbReference type="PANTHER" id="PTHR43047">
    <property type="entry name" value="TWO-COMPONENT HISTIDINE PROTEIN KINASE"/>
    <property type="match status" value="1"/>
</dbReference>
<dbReference type="EC" id="2.7.13.3" evidence="3"/>
<organism evidence="10 11">
    <name type="scientific">Faecalibacterium prausnitzii</name>
    <dbReference type="NCBI Taxonomy" id="853"/>
    <lineage>
        <taxon>Bacteria</taxon>
        <taxon>Bacillati</taxon>
        <taxon>Bacillota</taxon>
        <taxon>Clostridia</taxon>
        <taxon>Eubacteriales</taxon>
        <taxon>Oscillospiraceae</taxon>
        <taxon>Faecalibacterium</taxon>
    </lineage>
</organism>
<evidence type="ECO:0000259" key="9">
    <source>
        <dbReference type="PROSITE" id="PS50109"/>
    </source>
</evidence>
<dbReference type="Proteomes" id="UP000261079">
    <property type="component" value="Unassembled WGS sequence"/>
</dbReference>
<dbReference type="RefSeq" id="WP_117535225.1">
    <property type="nucleotide sequence ID" value="NZ_QVEZ01000001.1"/>
</dbReference>
<evidence type="ECO:0000256" key="8">
    <source>
        <dbReference type="SAM" id="Phobius"/>
    </source>
</evidence>
<dbReference type="CDD" id="cd00082">
    <property type="entry name" value="HisKA"/>
    <property type="match status" value="1"/>
</dbReference>
<sequence length="512" mass="56068">MIKKRFLLPAAAGALALTIGLAGIWFNQRLPTLADFGVPGMDTEGQLMAWAALFPEKGVAALTFRTVLQWMAIAVFCTLGAVVLALYRYKPQKELGYFLLYLTVLTLWALVIILAPVGSSGWSVFFRRGFFTVTVLAGILLCAALTEAVPVSHGQRLHSLLLTLGYLVLTLVPLSRVRAVGLLLGMGYCLGILMVMYARGSDAALLMLFPCAITIGFRVWVVLPGIQVPFFQESVFFYLFRCARIYDAPFTLGCMAYVCRRYALQFDRAEQLARELDARVIQRTKALTEETEARKSMMLNIFHDLRSPLFAVSSGLDTLEAAPEALPALLPALQQRTAFLRRLTEDLFLAAKLEQKQVMLNEDRVSLGEVIAAVCDSCREEAEKKGVVLQAPPASELPVWGDQIRLQQILQNLLTNAIHYTPAGGNITVSSRVEAGAALVSVRDTGCGIAPEDQAAVFDRYFHTTTSSKHDSTGLGLTIAQELAHLHHGEILLESEVGKGSCFTLKLPLLSA</sequence>
<dbReference type="Gene3D" id="3.30.565.10">
    <property type="entry name" value="Histidine kinase-like ATPase, C-terminal domain"/>
    <property type="match status" value="1"/>
</dbReference>
<dbReference type="Pfam" id="PF02518">
    <property type="entry name" value="HATPase_c"/>
    <property type="match status" value="1"/>
</dbReference>
<evidence type="ECO:0000256" key="7">
    <source>
        <dbReference type="ARBA" id="ARBA00023012"/>
    </source>
</evidence>
<reference evidence="10 11" key="1">
    <citation type="submission" date="2018-08" db="EMBL/GenBank/DDBJ databases">
        <title>A genome reference for cultivated species of the human gut microbiota.</title>
        <authorList>
            <person name="Zou Y."/>
            <person name="Xue W."/>
            <person name="Luo G."/>
        </authorList>
    </citation>
    <scope>NUCLEOTIDE SEQUENCE [LARGE SCALE GENOMIC DNA]</scope>
    <source>
        <strain evidence="10 11">AM42-11AC</strain>
    </source>
</reference>
<dbReference type="GO" id="GO:0005886">
    <property type="term" value="C:plasma membrane"/>
    <property type="evidence" value="ECO:0007669"/>
    <property type="project" value="TreeGrafter"/>
</dbReference>
<keyword evidence="4" id="KW-0597">Phosphoprotein</keyword>
<keyword evidence="8" id="KW-0812">Transmembrane</keyword>
<feature type="transmembrane region" description="Helical" evidence="8">
    <location>
        <begin position="99"/>
        <end position="119"/>
    </location>
</feature>
<dbReference type="CDD" id="cd00075">
    <property type="entry name" value="HATPase"/>
    <property type="match status" value="1"/>
</dbReference>
<keyword evidence="7" id="KW-0902">Two-component regulatory system</keyword>
<gene>
    <name evidence="10" type="ORF">DW905_03565</name>
</gene>
<evidence type="ECO:0000256" key="6">
    <source>
        <dbReference type="ARBA" id="ARBA00022777"/>
    </source>
</evidence>
<dbReference type="SMART" id="SM00387">
    <property type="entry name" value="HATPase_c"/>
    <property type="match status" value="1"/>
</dbReference>
<feature type="transmembrane region" description="Helical" evidence="8">
    <location>
        <begin position="180"/>
        <end position="198"/>
    </location>
</feature>
<keyword evidence="8" id="KW-0472">Membrane</keyword>
<dbReference type="PRINTS" id="PR00344">
    <property type="entry name" value="BCTRLSENSOR"/>
</dbReference>
<protein>
    <recommendedName>
        <fullName evidence="3">histidine kinase</fullName>
        <ecNumber evidence="3">2.7.13.3</ecNumber>
    </recommendedName>
</protein>
<keyword evidence="5" id="KW-0808">Transferase</keyword>
<feature type="transmembrane region" description="Helical" evidence="8">
    <location>
        <begin position="157"/>
        <end position="174"/>
    </location>
</feature>
<dbReference type="Gene3D" id="1.10.287.130">
    <property type="match status" value="1"/>
</dbReference>